<dbReference type="Proteomes" id="UP000829116">
    <property type="component" value="Chromosome"/>
</dbReference>
<dbReference type="AlphaFoldDB" id="A0A9Q8Q033"/>
<dbReference type="EMBL" id="CP093245">
    <property type="protein sequence ID" value="UNH30458.1"/>
    <property type="molecule type" value="Genomic_DNA"/>
</dbReference>
<protein>
    <submittedName>
        <fullName evidence="1">Uncharacterized protein</fullName>
    </submittedName>
</protein>
<organism evidence="1 2">
    <name type="scientific">Moellerella wisconsensis</name>
    <dbReference type="NCBI Taxonomy" id="158849"/>
    <lineage>
        <taxon>Bacteria</taxon>
        <taxon>Pseudomonadati</taxon>
        <taxon>Pseudomonadota</taxon>
        <taxon>Gammaproteobacteria</taxon>
        <taxon>Enterobacterales</taxon>
        <taxon>Morganellaceae</taxon>
        <taxon>Moellerella</taxon>
    </lineage>
</organism>
<dbReference type="RefSeq" id="WP_241542049.1">
    <property type="nucleotide sequence ID" value="NZ_CAWQWN010000001.1"/>
</dbReference>
<proteinExistence type="predicted"/>
<accession>A0A9Q8Q033</accession>
<evidence type="ECO:0000313" key="2">
    <source>
        <dbReference type="Proteomes" id="UP000829116"/>
    </source>
</evidence>
<name>A0A9Q8Q033_9GAMM</name>
<sequence length="74" mass="8738">MAKYHLDNSDTVQLFISDRRRVDYRGLGVAINGQISNWIQTDVSYRYRHSYSYAEPKHESIKHVSQLPSHKIFL</sequence>
<reference evidence="1" key="1">
    <citation type="submission" date="2022-03" db="EMBL/GenBank/DDBJ databases">
        <title>ESBL-producing Moellerella wisconsensis and Escherichia marmotae isolated from wild game meat.</title>
        <authorList>
            <person name="Biggel M."/>
        </authorList>
    </citation>
    <scope>NUCLEOTIDE SEQUENCE</scope>
    <source>
        <strain evidence="1">W51</strain>
    </source>
</reference>
<gene>
    <name evidence="1" type="ORF">MNY72_14145</name>
</gene>
<evidence type="ECO:0000313" key="1">
    <source>
        <dbReference type="EMBL" id="UNH30458.1"/>
    </source>
</evidence>